<feature type="compositionally biased region" description="Polar residues" evidence="1">
    <location>
        <begin position="675"/>
        <end position="684"/>
    </location>
</feature>
<accession>A0ABN7SL74</accession>
<protein>
    <submittedName>
        <fullName evidence="2">Oidioi.mRNA.OKI2018_I69.XSR.g15198.t1.cds</fullName>
    </submittedName>
</protein>
<organism evidence="2 3">
    <name type="scientific">Oikopleura dioica</name>
    <name type="common">Tunicate</name>
    <dbReference type="NCBI Taxonomy" id="34765"/>
    <lineage>
        <taxon>Eukaryota</taxon>
        <taxon>Metazoa</taxon>
        <taxon>Chordata</taxon>
        <taxon>Tunicata</taxon>
        <taxon>Appendicularia</taxon>
        <taxon>Copelata</taxon>
        <taxon>Oikopleuridae</taxon>
        <taxon>Oikopleura</taxon>
    </lineage>
</organism>
<feature type="region of interest" description="Disordered" evidence="1">
    <location>
        <begin position="400"/>
        <end position="541"/>
    </location>
</feature>
<dbReference type="EMBL" id="OU015569">
    <property type="protein sequence ID" value="CAG5097710.1"/>
    <property type="molecule type" value="Genomic_DNA"/>
</dbReference>
<feature type="region of interest" description="Disordered" evidence="1">
    <location>
        <begin position="354"/>
        <end position="381"/>
    </location>
</feature>
<proteinExistence type="predicted"/>
<evidence type="ECO:0000256" key="1">
    <source>
        <dbReference type="SAM" id="MobiDB-lite"/>
    </source>
</evidence>
<reference evidence="2 3" key="1">
    <citation type="submission" date="2021-04" db="EMBL/GenBank/DDBJ databases">
        <authorList>
            <person name="Bliznina A."/>
        </authorList>
    </citation>
    <scope>NUCLEOTIDE SEQUENCE [LARGE SCALE GENOMIC DNA]</scope>
</reference>
<keyword evidence="3" id="KW-1185">Reference proteome</keyword>
<dbReference type="Proteomes" id="UP001158576">
    <property type="component" value="Chromosome XSR"/>
</dbReference>
<sequence length="697" mass="79228">MTIGIVRALSRNASIVQSIRTSKYRKQITFGIAVAWGIGGFQLYKVAEKAKEDGKIDTPVLNKTNNPLKLEDSKHYRDLTIPEVILKSLGFGRDWMTELDPEKRLKIHKWPWVEWWRFNVLPSETRYMVHENTSKYLQHEYYVSEICPDCYRVTLYGSTFILFTKRVLYGYLSLKAKFFGFLIIASCLVGLVCGQSGGSEFTSGNDQMAHRNNQDMLNNIYSITQRRMNLEVFKLNMWGLPRNAILHEKRRAEQTLSQRVIPIEQIDEYVRKASREDLRAAGVDKDKWAYGEPFPEVIQIRITSECLEYRGQPTDISTKFVPPEKTEDMDEMDHFMLKLSKKLENSDSQKKIIVSSDDDEEEMPAPQSKKPAPAGKDNVGYLTRGLMGQLGKDASQISTVVISSDEEKENLPKPMFQQATEIDELDEAEKFQPVASSTQKEAETPYIEVKPGKKTRKLKNVSLSSDEEDNSETAISKTDTDKINPRKKRATLNSDEEATGNQNSSVKKGGQTDSEQDDCGGLPRPKKSEFKSPLDGSFSNRLYVDDCESPVCTKDRKYMQTPIRVVHKRSPIVRFVNEEEMKDRPKGIFYPKPAPDSPPKLKKPNPVDEGSGVSVAPLTRVKWNPPRMLKRGEQADTIVFSNPGYQRSPGQGLRKVSGKQIVRFLKKEKINSEVVLNNSTPTPTDKNEEEETENGLI</sequence>
<gene>
    <name evidence="2" type="ORF">OKIOD_LOCUS6756</name>
</gene>
<name>A0ABN7SL74_OIKDI</name>
<evidence type="ECO:0000313" key="3">
    <source>
        <dbReference type="Proteomes" id="UP001158576"/>
    </source>
</evidence>
<feature type="region of interest" description="Disordered" evidence="1">
    <location>
        <begin position="585"/>
        <end position="613"/>
    </location>
</feature>
<feature type="compositionally biased region" description="Acidic residues" evidence="1">
    <location>
        <begin position="687"/>
        <end position="697"/>
    </location>
</feature>
<evidence type="ECO:0000313" key="2">
    <source>
        <dbReference type="EMBL" id="CAG5097710.1"/>
    </source>
</evidence>
<feature type="region of interest" description="Disordered" evidence="1">
    <location>
        <begin position="675"/>
        <end position="697"/>
    </location>
</feature>